<feature type="domain" description="DUF3298" evidence="1">
    <location>
        <begin position="495"/>
        <end position="571"/>
    </location>
</feature>
<evidence type="ECO:0000259" key="1">
    <source>
        <dbReference type="Pfam" id="PF11738"/>
    </source>
</evidence>
<evidence type="ECO:0000313" key="2">
    <source>
        <dbReference type="EMBL" id="QIZ10860.1"/>
    </source>
</evidence>
<dbReference type="Pfam" id="PF14903">
    <property type="entry name" value="WG_beta_rep"/>
    <property type="match status" value="5"/>
</dbReference>
<dbReference type="InterPro" id="IPR032774">
    <property type="entry name" value="WG_beta_rep"/>
</dbReference>
<dbReference type="Pfam" id="PF11738">
    <property type="entry name" value="DUF3298"/>
    <property type="match status" value="1"/>
</dbReference>
<dbReference type="Gene3D" id="3.90.640.20">
    <property type="entry name" value="Heat-shock cognate protein, ATPase"/>
    <property type="match status" value="1"/>
</dbReference>
<proteinExistence type="predicted"/>
<name>A0A6H1PB64_PRIMG</name>
<dbReference type="PANTHER" id="PTHR37841:SF1">
    <property type="entry name" value="DUF3298 DOMAIN-CONTAINING PROTEIN"/>
    <property type="match status" value="1"/>
</dbReference>
<gene>
    <name evidence="2" type="ORF">HFZ78_08740</name>
</gene>
<reference evidence="2 3" key="2">
    <citation type="submission" date="2020-04" db="EMBL/GenBank/DDBJ databases">
        <authorList>
            <person name="Fomenkov A."/>
            <person name="Anton B.P."/>
            <person name="Roberts R.J."/>
        </authorList>
    </citation>
    <scope>NUCLEOTIDE SEQUENCE [LARGE SCALE GENOMIC DNA]</scope>
    <source>
        <strain evidence="2 3">S2</strain>
    </source>
</reference>
<protein>
    <submittedName>
        <fullName evidence="2">DUF3298 domain-containing protein</fullName>
    </submittedName>
</protein>
<reference evidence="2 3" key="1">
    <citation type="submission" date="2020-04" db="EMBL/GenBank/DDBJ databases">
        <title>Genome-Wide Identification of 5-Methylcytosine Sites in Bacterial Genomes By High-Throughput Sequencing of MspJI Restriction Fragments.</title>
        <authorList>
            <person name="Wu V."/>
        </authorList>
    </citation>
    <scope>NUCLEOTIDE SEQUENCE [LARGE SCALE GENOMIC DNA]</scope>
    <source>
        <strain evidence="2 3">S2</strain>
    </source>
</reference>
<dbReference type="Gene3D" id="3.30.565.40">
    <property type="entry name" value="Fervidobacterium nodosum Rt17-B1 like"/>
    <property type="match status" value="1"/>
</dbReference>
<sequence length="588" mass="66545">MPPEVEKKAVRVLSIFRETRAVYLFPVVMKEIGGKKWGYINAKGKQILPNSYEHAEDFQENDLAIVSLMDKSGIINAQGYIIVQPKYDTINPFSEGRAVVNDPQGFKVIDESGKEITDRAYSIIVGEYKEGRVRAVEKDEHGRYLYGYLNKRGKVVIPITFEAASDFDQGKAIVKTKDGSFQLIDLTGKILQAYPYAYVSNYGQGLLAFKENKDGKIGYIDEQGKIVIEPKFSSAESFIDGRAIVSLSDNNREQYGVIDRTGHYVIKPNYNQILYLDEGRFAIGKEMDPKLPCMRSIYALADSGGHILTGFIFNGITNFQDGLASVSDAQHTYFIDKLGKRIEQLPMVRGSGSLSFEKTLIKGDVDERLNYFNQNGELLWKQATIVPLNNNYTVVEQKYKPNKDYLVYFPQIEGMKIHQEKVNHALKELAGVKTMPAHTQLESNYTGDFEVTLYEKNLLVIKITGYDYPFCAAHGMPVEKYAHINLKTGSIYQLKDLFKSGSPYVKVISDMIGDQIKSNEKYSSYLFPDEYHGIQADQPFFISEAGLNIYFNPYEIAAFAAGFPTFTIPFEDLKNIINGNSEFWKSFH</sequence>
<dbReference type="PANTHER" id="PTHR37841">
    <property type="entry name" value="GLR2918 PROTEIN"/>
    <property type="match status" value="1"/>
</dbReference>
<dbReference type="InterPro" id="IPR037126">
    <property type="entry name" value="PdaC/RsiV-like_sf"/>
</dbReference>
<dbReference type="EMBL" id="CP051128">
    <property type="protein sequence ID" value="QIZ10860.1"/>
    <property type="molecule type" value="Genomic_DNA"/>
</dbReference>
<dbReference type="AlphaFoldDB" id="A0A6H1PB64"/>
<dbReference type="Proteomes" id="UP000501868">
    <property type="component" value="Chromosome"/>
</dbReference>
<accession>A0A6H1PB64</accession>
<dbReference type="InterPro" id="IPR021729">
    <property type="entry name" value="DUF3298"/>
</dbReference>
<evidence type="ECO:0000313" key="3">
    <source>
        <dbReference type="Proteomes" id="UP000501868"/>
    </source>
</evidence>
<organism evidence="2 3">
    <name type="scientific">Priestia megaterium</name>
    <name type="common">Bacillus megaterium</name>
    <dbReference type="NCBI Taxonomy" id="1404"/>
    <lineage>
        <taxon>Bacteria</taxon>
        <taxon>Bacillati</taxon>
        <taxon>Bacillota</taxon>
        <taxon>Bacilli</taxon>
        <taxon>Bacillales</taxon>
        <taxon>Bacillaceae</taxon>
        <taxon>Priestia</taxon>
    </lineage>
</organism>